<keyword evidence="2" id="KW-1185">Reference proteome</keyword>
<evidence type="ECO:0000313" key="1">
    <source>
        <dbReference type="EMBL" id="MDR6585918.1"/>
    </source>
</evidence>
<reference evidence="1 2" key="1">
    <citation type="submission" date="2023-07" db="EMBL/GenBank/DDBJ databases">
        <title>Sorghum-associated microbial communities from plants grown in Nebraska, USA.</title>
        <authorList>
            <person name="Schachtman D."/>
        </authorList>
    </citation>
    <scope>NUCLEOTIDE SEQUENCE [LARGE SCALE GENOMIC DNA]</scope>
    <source>
        <strain evidence="1 2">596</strain>
    </source>
</reference>
<gene>
    <name evidence="1" type="ORF">J2W50_004136</name>
</gene>
<comment type="caution">
    <text evidence="1">The sequence shown here is derived from an EMBL/GenBank/DDBJ whole genome shotgun (WGS) entry which is preliminary data.</text>
</comment>
<proteinExistence type="predicted"/>
<organism evidence="1 2">
    <name type="scientific">Herbaspirillum frisingense</name>
    <dbReference type="NCBI Taxonomy" id="92645"/>
    <lineage>
        <taxon>Bacteria</taxon>
        <taxon>Pseudomonadati</taxon>
        <taxon>Pseudomonadota</taxon>
        <taxon>Betaproteobacteria</taxon>
        <taxon>Burkholderiales</taxon>
        <taxon>Oxalobacteraceae</taxon>
        <taxon>Herbaspirillum</taxon>
    </lineage>
</organism>
<accession>A0ABU1PLC1</accession>
<protein>
    <submittedName>
        <fullName evidence="1">Uncharacterized protein</fullName>
    </submittedName>
</protein>
<evidence type="ECO:0000313" key="2">
    <source>
        <dbReference type="Proteomes" id="UP001260715"/>
    </source>
</evidence>
<name>A0ABU1PLC1_9BURK</name>
<dbReference type="EMBL" id="JAVDSJ010000005">
    <property type="protein sequence ID" value="MDR6585918.1"/>
    <property type="molecule type" value="Genomic_DNA"/>
</dbReference>
<dbReference type="Proteomes" id="UP001260715">
    <property type="component" value="Unassembled WGS sequence"/>
</dbReference>
<sequence>MTPQPAASQPASQPACQPLRKRTGNAALAVLQQQAAIACLGAAG</sequence>